<gene>
    <name evidence="2" type="ORF">HU772_017850</name>
</gene>
<feature type="compositionally biased region" description="Polar residues" evidence="1">
    <location>
        <begin position="101"/>
        <end position="111"/>
    </location>
</feature>
<dbReference type="Proteomes" id="UP000633418">
    <property type="component" value="Chromosome"/>
</dbReference>
<name>A0A9E6PVE9_9PSED</name>
<dbReference type="RefSeq" id="WP_186661201.1">
    <property type="nucleotide sequence ID" value="NZ_CP077095.1"/>
</dbReference>
<organism evidence="2 3">
    <name type="scientific">Pseudomonas xantholysinigenes</name>
    <dbReference type="NCBI Taxonomy" id="2745490"/>
    <lineage>
        <taxon>Bacteria</taxon>
        <taxon>Pseudomonadati</taxon>
        <taxon>Pseudomonadota</taxon>
        <taxon>Gammaproteobacteria</taxon>
        <taxon>Pseudomonadales</taxon>
        <taxon>Pseudomonadaceae</taxon>
        <taxon>Pseudomonas</taxon>
    </lineage>
</organism>
<dbReference type="AlphaFoldDB" id="A0A9E6PVE9"/>
<reference evidence="2 3" key="1">
    <citation type="journal article" date="2020" name="Microorganisms">
        <title>Reliable Identification of Environmental Pseudomonas Isolates Using the rpoD Gene.</title>
        <authorList>
            <consortium name="The Broad Institute Genome Sequencing Platform"/>
            <person name="Girard L."/>
            <person name="Lood C."/>
            <person name="Rokni-Zadeh H."/>
            <person name="van Noort V."/>
            <person name="Lavigne R."/>
            <person name="De Mot R."/>
        </authorList>
    </citation>
    <scope>NUCLEOTIDE SEQUENCE [LARGE SCALE GENOMIC DNA]</scope>
    <source>
        <strain evidence="2 3">RW9S1A</strain>
    </source>
</reference>
<proteinExistence type="predicted"/>
<evidence type="ECO:0000313" key="3">
    <source>
        <dbReference type="Proteomes" id="UP000633418"/>
    </source>
</evidence>
<reference evidence="2 3" key="2">
    <citation type="journal article" date="2021" name="Microorganisms">
        <title>The Ever-Expanding Pseudomonas Genus: Description of 43 New Species and Partition of the Pseudomonas putida Group.</title>
        <authorList>
            <person name="Girard L."/>
            <person name="Lood C."/>
            <person name="Hofte M."/>
            <person name="Vandamme P."/>
            <person name="Rokni-Zadeh H."/>
            <person name="van Noort V."/>
            <person name="Lavigne R."/>
            <person name="De Mot R."/>
        </authorList>
    </citation>
    <scope>NUCLEOTIDE SEQUENCE [LARGE SCALE GENOMIC DNA]</scope>
    <source>
        <strain evidence="2 3">RW9S1A</strain>
    </source>
</reference>
<evidence type="ECO:0000313" key="2">
    <source>
        <dbReference type="EMBL" id="QXI37196.1"/>
    </source>
</evidence>
<feature type="compositionally biased region" description="Basic and acidic residues" evidence="1">
    <location>
        <begin position="115"/>
        <end position="126"/>
    </location>
</feature>
<evidence type="ECO:0000256" key="1">
    <source>
        <dbReference type="SAM" id="MobiDB-lite"/>
    </source>
</evidence>
<accession>A0A9E6PVE9</accession>
<protein>
    <submittedName>
        <fullName evidence="2">Uncharacterized protein</fullName>
    </submittedName>
</protein>
<dbReference type="KEGG" id="pxn:HU772_017850"/>
<keyword evidence="3" id="KW-1185">Reference proteome</keyword>
<feature type="region of interest" description="Disordered" evidence="1">
    <location>
        <begin position="36"/>
        <end position="126"/>
    </location>
</feature>
<dbReference type="EMBL" id="CP077095">
    <property type="protein sequence ID" value="QXI37196.1"/>
    <property type="molecule type" value="Genomic_DNA"/>
</dbReference>
<sequence>MAWSVMGLFNDAGERCFFMIGVRKKRDCRRFAVGLLAEPRHRGTSPHKNRPQAQEERMEAGGSDVFQSRLPLEKAGSLTQQPHANKGEEVQPAKAIEQQEVARTQLGTTANAHRHAGDVKENPESR</sequence>